<feature type="signal peptide" evidence="2">
    <location>
        <begin position="1"/>
        <end position="24"/>
    </location>
</feature>
<gene>
    <name evidence="3" type="ORF">SAMN06297164_3600</name>
</gene>
<evidence type="ECO:0000313" key="4">
    <source>
        <dbReference type="Proteomes" id="UP000219335"/>
    </source>
</evidence>
<evidence type="ECO:0000313" key="3">
    <source>
        <dbReference type="EMBL" id="SOD22821.1"/>
    </source>
</evidence>
<evidence type="ECO:0000256" key="1">
    <source>
        <dbReference type="SAM" id="Coils"/>
    </source>
</evidence>
<sequence>MNTKTFATTLVILGLLIPCAQVNSQPVDIIQTVHDVKTSDHMALAKYYEDQAREMQAKVQEHKKMLEKYQAESQHYGRRGLDMETMCKGLIRAYEQAETENMSMADAHRQMAEEPSK</sequence>
<organism evidence="3 4">
    <name type="scientific">Nitrosomonas ureae</name>
    <dbReference type="NCBI Taxonomy" id="44577"/>
    <lineage>
        <taxon>Bacteria</taxon>
        <taxon>Pseudomonadati</taxon>
        <taxon>Pseudomonadota</taxon>
        <taxon>Betaproteobacteria</taxon>
        <taxon>Nitrosomonadales</taxon>
        <taxon>Nitrosomonadaceae</taxon>
        <taxon>Nitrosomonas</taxon>
    </lineage>
</organism>
<feature type="coiled-coil region" evidence="1">
    <location>
        <begin position="45"/>
        <end position="114"/>
    </location>
</feature>
<dbReference type="Proteomes" id="UP000219335">
    <property type="component" value="Unassembled WGS sequence"/>
</dbReference>
<feature type="chain" id="PRO_5012877241" evidence="2">
    <location>
        <begin position="25"/>
        <end position="117"/>
    </location>
</feature>
<reference evidence="3 4" key="1">
    <citation type="submission" date="2017-09" db="EMBL/GenBank/DDBJ databases">
        <authorList>
            <person name="Ehlers B."/>
            <person name="Leendertz F.H."/>
        </authorList>
    </citation>
    <scope>NUCLEOTIDE SEQUENCE [LARGE SCALE GENOMIC DNA]</scope>
    <source>
        <strain evidence="3 4">Nm42</strain>
    </source>
</reference>
<name>A0A286ALP1_9PROT</name>
<proteinExistence type="predicted"/>
<keyword evidence="1" id="KW-0175">Coiled coil</keyword>
<dbReference type="AlphaFoldDB" id="A0A286ALP1"/>
<protein>
    <submittedName>
        <fullName evidence="3">Uncharacterized protein</fullName>
    </submittedName>
</protein>
<dbReference type="RefSeq" id="WP_097107634.1">
    <property type="nucleotide sequence ID" value="NZ_OCMU01000004.1"/>
</dbReference>
<dbReference type="EMBL" id="OCMU01000004">
    <property type="protein sequence ID" value="SOD22821.1"/>
    <property type="molecule type" value="Genomic_DNA"/>
</dbReference>
<accession>A0A286ALP1</accession>
<keyword evidence="2" id="KW-0732">Signal</keyword>
<evidence type="ECO:0000256" key="2">
    <source>
        <dbReference type="SAM" id="SignalP"/>
    </source>
</evidence>